<accession>A0A0B4XH58</accession>
<dbReference type="EMBL" id="CP006880">
    <property type="protein sequence ID" value="AJD45787.1"/>
    <property type="molecule type" value="Genomic_DNA"/>
</dbReference>
<reference evidence="1 2" key="1">
    <citation type="submission" date="2013-11" db="EMBL/GenBank/DDBJ databases">
        <title>Complete genome sequence of Rhizobium gallicum bv. gallicum R602.</title>
        <authorList>
            <person name="Bustos P."/>
            <person name="Santamaria R.I."/>
            <person name="Lozano L."/>
            <person name="Acosta J.L."/>
            <person name="Ormeno-Orrillo E."/>
            <person name="Rogel M.A."/>
            <person name="Romero D."/>
            <person name="Cevallos M.A."/>
            <person name="Martinez-Romero E."/>
            <person name="Gonzalez V."/>
        </authorList>
    </citation>
    <scope>NUCLEOTIDE SEQUENCE [LARGE SCALE GENOMIC DNA]</scope>
    <source>
        <strain evidence="1 2">R602</strain>
        <plasmid evidence="1 2">pRgalR602c</plasmid>
    </source>
</reference>
<organism evidence="1 2">
    <name type="scientific">Rhizobium gallicum bv. gallicum R602sp</name>
    <dbReference type="NCBI Taxonomy" id="1041138"/>
    <lineage>
        <taxon>Bacteria</taxon>
        <taxon>Pseudomonadati</taxon>
        <taxon>Pseudomonadota</taxon>
        <taxon>Alphaproteobacteria</taxon>
        <taxon>Hyphomicrobiales</taxon>
        <taxon>Rhizobiaceae</taxon>
        <taxon>Rhizobium/Agrobacterium group</taxon>
        <taxon>Rhizobium</taxon>
    </lineage>
</organism>
<dbReference type="Proteomes" id="UP000031368">
    <property type="component" value="Plasmid pRgalR602c"/>
</dbReference>
<evidence type="ECO:0000313" key="2">
    <source>
        <dbReference type="Proteomes" id="UP000031368"/>
    </source>
</evidence>
<geneLocation type="plasmid" evidence="1 2">
    <name>pRgalR602c</name>
</geneLocation>
<name>A0A0B4XH58_9HYPH</name>
<keyword evidence="1" id="KW-0614">Plasmid</keyword>
<protein>
    <submittedName>
        <fullName evidence="1">Uncharacterized protein</fullName>
    </submittedName>
</protein>
<sequence>MAFHRARIITARAACKRSSGSLPIDRIVVALASQKHLRCRVPRFDLICEIIKNEITFAGGKRQDGVSFTSGNAACQPLALNLPCPAQGAKIRNVARHIHESISLPTSPVK</sequence>
<gene>
    <name evidence="1" type="ORF">RGR602_PC01763</name>
</gene>
<proteinExistence type="predicted"/>
<evidence type="ECO:0000313" key="1">
    <source>
        <dbReference type="EMBL" id="AJD45787.1"/>
    </source>
</evidence>
<dbReference type="KEGG" id="rga:RGR602_PC01763"/>
<keyword evidence="2" id="KW-1185">Reference proteome</keyword>
<dbReference type="AlphaFoldDB" id="A0A0B4XH58"/>
<dbReference type="HOGENOM" id="CLU_2168983_0_0_5"/>